<gene>
    <name evidence="6" type="ORF">GA0061102_100392</name>
</gene>
<evidence type="ECO:0000256" key="1">
    <source>
        <dbReference type="ARBA" id="ARBA00023015"/>
    </source>
</evidence>
<dbReference type="EMBL" id="FMAH01000003">
    <property type="protein sequence ID" value="SCB13804.1"/>
    <property type="molecule type" value="Genomic_DNA"/>
</dbReference>
<dbReference type="SMART" id="SM00342">
    <property type="entry name" value="HTH_ARAC"/>
    <property type="match status" value="1"/>
</dbReference>
<evidence type="ECO:0000256" key="2">
    <source>
        <dbReference type="ARBA" id="ARBA00023125"/>
    </source>
</evidence>
<dbReference type="InterPro" id="IPR020449">
    <property type="entry name" value="Tscrpt_reg_AraC-type_HTH"/>
</dbReference>
<organism evidence="6 7">
    <name type="scientific">Rhizobium miluonense</name>
    <dbReference type="NCBI Taxonomy" id="411945"/>
    <lineage>
        <taxon>Bacteria</taxon>
        <taxon>Pseudomonadati</taxon>
        <taxon>Pseudomonadota</taxon>
        <taxon>Alphaproteobacteria</taxon>
        <taxon>Hyphomicrobiales</taxon>
        <taxon>Rhizobiaceae</taxon>
        <taxon>Rhizobium/Agrobacterium group</taxon>
        <taxon>Rhizobium</taxon>
    </lineage>
</organism>
<name>A0A1C3UEC9_9HYPH</name>
<keyword evidence="7" id="KW-1185">Reference proteome</keyword>
<dbReference type="GO" id="GO:0043565">
    <property type="term" value="F:sequence-specific DNA binding"/>
    <property type="evidence" value="ECO:0007669"/>
    <property type="project" value="InterPro"/>
</dbReference>
<protein>
    <submittedName>
        <fullName evidence="6">AraC-type DNA-binding protein</fullName>
    </submittedName>
</protein>
<keyword evidence="3" id="KW-0804">Transcription</keyword>
<evidence type="ECO:0000256" key="4">
    <source>
        <dbReference type="SAM" id="MobiDB-lite"/>
    </source>
</evidence>
<sequence length="396" mass="44381">MPDFRREEPSTSVEIIAKDDVGSEDSKPAQTERRRFPRSTKTTAEDPRPQAPALKPLLFSTRHLEPQAQFAAWQTYVAPLIDIRLPDQVSPEAGFAADHIAWNLGGMLIVQHTTPPHSYMRSQAKVKANFVDHWHISALRSGRTWTEVDGLVSEGEPGKMELRSLERPFRGRSTEAKTLSLILPRTLLSDAPASIEIRNNIALSGMLTKLLIEYLDIIEVNLPSFIAADLPHVVQTLRDMILACVSSSAEQSAGTEHHSMITVTERVRRFVENNLASSDLTVEQICRQVGTSRTRLYQIFEQEGGVHHYMQRRRLLSAHAALSDPSNRQQIIDIAFAVGFSSAAHFSRAFSKEFGYSPREARNLTTPHYRGQAASPVSADGPQSFEEWLRTLSHNR</sequence>
<dbReference type="InterPro" id="IPR050959">
    <property type="entry name" value="MarA-like"/>
</dbReference>
<dbReference type="RefSeq" id="WP_425348511.1">
    <property type="nucleotide sequence ID" value="NZ_FMAH01000003.1"/>
</dbReference>
<dbReference type="PANTHER" id="PTHR47504">
    <property type="entry name" value="RIGHT ORIGIN-BINDING PROTEIN"/>
    <property type="match status" value="1"/>
</dbReference>
<dbReference type="PROSITE" id="PS00041">
    <property type="entry name" value="HTH_ARAC_FAMILY_1"/>
    <property type="match status" value="1"/>
</dbReference>
<evidence type="ECO:0000256" key="3">
    <source>
        <dbReference type="ARBA" id="ARBA00023163"/>
    </source>
</evidence>
<feature type="compositionally biased region" description="Basic and acidic residues" evidence="4">
    <location>
        <begin position="16"/>
        <end position="34"/>
    </location>
</feature>
<dbReference type="Proteomes" id="UP000199435">
    <property type="component" value="Unassembled WGS sequence"/>
</dbReference>
<dbReference type="PRINTS" id="PR00032">
    <property type="entry name" value="HTHARAC"/>
</dbReference>
<dbReference type="SUPFAM" id="SSF46689">
    <property type="entry name" value="Homeodomain-like"/>
    <property type="match status" value="1"/>
</dbReference>
<dbReference type="Gene3D" id="1.10.10.60">
    <property type="entry name" value="Homeodomain-like"/>
    <property type="match status" value="1"/>
</dbReference>
<dbReference type="GO" id="GO:0003700">
    <property type="term" value="F:DNA-binding transcription factor activity"/>
    <property type="evidence" value="ECO:0007669"/>
    <property type="project" value="InterPro"/>
</dbReference>
<evidence type="ECO:0000313" key="6">
    <source>
        <dbReference type="EMBL" id="SCB13804.1"/>
    </source>
</evidence>
<dbReference type="InterPro" id="IPR009057">
    <property type="entry name" value="Homeodomain-like_sf"/>
</dbReference>
<feature type="domain" description="HTH araC/xylS-type" evidence="5">
    <location>
        <begin position="265"/>
        <end position="364"/>
    </location>
</feature>
<proteinExistence type="predicted"/>
<dbReference type="InterPro" id="IPR018062">
    <property type="entry name" value="HTH_AraC-typ_CS"/>
</dbReference>
<keyword evidence="1" id="KW-0805">Transcription regulation</keyword>
<evidence type="ECO:0000259" key="5">
    <source>
        <dbReference type="PROSITE" id="PS01124"/>
    </source>
</evidence>
<keyword evidence="2 6" id="KW-0238">DNA-binding</keyword>
<feature type="region of interest" description="Disordered" evidence="4">
    <location>
        <begin position="1"/>
        <end position="52"/>
    </location>
</feature>
<dbReference type="AlphaFoldDB" id="A0A1C3UEC9"/>
<dbReference type="STRING" id="411945.GA0061102_100392"/>
<dbReference type="Pfam" id="PF12833">
    <property type="entry name" value="HTH_18"/>
    <property type="match status" value="1"/>
</dbReference>
<evidence type="ECO:0000313" key="7">
    <source>
        <dbReference type="Proteomes" id="UP000199435"/>
    </source>
</evidence>
<reference evidence="7" key="1">
    <citation type="submission" date="2016-08" db="EMBL/GenBank/DDBJ databases">
        <authorList>
            <person name="Varghese N."/>
            <person name="Submissions Spin"/>
        </authorList>
    </citation>
    <scope>NUCLEOTIDE SEQUENCE [LARGE SCALE GENOMIC DNA]</scope>
    <source>
        <strain evidence="7">HAMBI 2971</strain>
    </source>
</reference>
<dbReference type="PROSITE" id="PS01124">
    <property type="entry name" value="HTH_ARAC_FAMILY_2"/>
    <property type="match status" value="1"/>
</dbReference>
<dbReference type="InterPro" id="IPR018060">
    <property type="entry name" value="HTH_AraC"/>
</dbReference>
<dbReference type="PANTHER" id="PTHR47504:SF5">
    <property type="entry name" value="RIGHT ORIGIN-BINDING PROTEIN"/>
    <property type="match status" value="1"/>
</dbReference>
<accession>A0A1C3UEC9</accession>